<reference evidence="1 2" key="1">
    <citation type="journal article" date="2016" name="Nat. Commun.">
        <title>Thousands of microbial genomes shed light on interconnected biogeochemical processes in an aquifer system.</title>
        <authorList>
            <person name="Anantharaman K."/>
            <person name="Brown C.T."/>
            <person name="Hug L.A."/>
            <person name="Sharon I."/>
            <person name="Castelle C.J."/>
            <person name="Probst A.J."/>
            <person name="Thomas B.C."/>
            <person name="Singh A."/>
            <person name="Wilkins M.J."/>
            <person name="Karaoz U."/>
            <person name="Brodie E.L."/>
            <person name="Williams K.H."/>
            <person name="Hubbard S.S."/>
            <person name="Banfield J.F."/>
        </authorList>
    </citation>
    <scope>NUCLEOTIDE SEQUENCE [LARGE SCALE GENOMIC DNA]</scope>
</reference>
<gene>
    <name evidence="1" type="ORF">A3A03_03300</name>
</gene>
<dbReference type="Proteomes" id="UP000176629">
    <property type="component" value="Unassembled WGS sequence"/>
</dbReference>
<evidence type="ECO:0000313" key="1">
    <source>
        <dbReference type="EMBL" id="OGI94337.1"/>
    </source>
</evidence>
<dbReference type="EMBL" id="MFUX01000025">
    <property type="protein sequence ID" value="OGI94337.1"/>
    <property type="molecule type" value="Genomic_DNA"/>
</dbReference>
<dbReference type="STRING" id="1801773.A3A03_03300"/>
<sequence>MIGANWEQRDKRSTIKQIFDAKTGTSRDGCDPDWCHEVLQNASPADVRKVEEALRGRTENEAAKFLGVMN</sequence>
<proteinExistence type="predicted"/>
<organism evidence="1 2">
    <name type="scientific">Candidatus Nomurabacteria bacterium RIFCSPLOWO2_01_FULL_40_18</name>
    <dbReference type="NCBI Taxonomy" id="1801773"/>
    <lineage>
        <taxon>Bacteria</taxon>
        <taxon>Candidatus Nomuraibacteriota</taxon>
    </lineage>
</organism>
<dbReference type="AlphaFoldDB" id="A0A1F6XJK0"/>
<accession>A0A1F6XJK0</accession>
<name>A0A1F6XJK0_9BACT</name>
<protein>
    <submittedName>
        <fullName evidence="1">Uncharacterized protein</fullName>
    </submittedName>
</protein>
<comment type="caution">
    <text evidence="1">The sequence shown here is derived from an EMBL/GenBank/DDBJ whole genome shotgun (WGS) entry which is preliminary data.</text>
</comment>
<evidence type="ECO:0000313" key="2">
    <source>
        <dbReference type="Proteomes" id="UP000176629"/>
    </source>
</evidence>